<dbReference type="OrthoDB" id="676338at2"/>
<organism evidence="1 2">
    <name type="scientific">Polaribacter haliotis</name>
    <dbReference type="NCBI Taxonomy" id="1888915"/>
    <lineage>
        <taxon>Bacteria</taxon>
        <taxon>Pseudomonadati</taxon>
        <taxon>Bacteroidota</taxon>
        <taxon>Flavobacteriia</taxon>
        <taxon>Flavobacteriales</taxon>
        <taxon>Flavobacteriaceae</taxon>
    </lineage>
</organism>
<accession>A0A7L8ADA7</accession>
<reference evidence="1 2" key="1">
    <citation type="journal article" date="2016" name="Int. J. Syst. Evol. Microbiol.">
        <title>Polaribacter haliotis sp. nov., isolated from the gut of abalone Haliotis discus hannai.</title>
        <authorList>
            <person name="Kim Y.O."/>
            <person name="Park I.S."/>
            <person name="Park S."/>
            <person name="Nam B.H."/>
            <person name="Park J.M."/>
            <person name="Kim D.G."/>
            <person name="Yoon J.H."/>
        </authorList>
    </citation>
    <scope>NUCLEOTIDE SEQUENCE [LARGE SCALE GENOMIC DNA]</scope>
    <source>
        <strain evidence="1 2">KCTC 52418</strain>
    </source>
</reference>
<dbReference type="Pfam" id="PF19897">
    <property type="entry name" value="DUF6370"/>
    <property type="match status" value="1"/>
</dbReference>
<protein>
    <submittedName>
        <fullName evidence="1">Uncharacterized protein</fullName>
    </submittedName>
</protein>
<evidence type="ECO:0000313" key="1">
    <source>
        <dbReference type="EMBL" id="QOD59998.1"/>
    </source>
</evidence>
<sequence>MKKLLFLSLFMIAFSCGNKKEVTQVAEVSCGQCQFDLDSEDGCSLAVRLDDKAYFVDGFNIDDFGDAHDEKIGFCNVVRKGEITGEVVDGRFVASSLKLVDSEKKQKH</sequence>
<dbReference type="InterPro" id="IPR045950">
    <property type="entry name" value="DUF6370"/>
</dbReference>
<gene>
    <name evidence="1" type="ORF">H9I45_11655</name>
</gene>
<dbReference type="EMBL" id="CP061813">
    <property type="protein sequence ID" value="QOD59998.1"/>
    <property type="molecule type" value="Genomic_DNA"/>
</dbReference>
<dbReference type="Proteomes" id="UP000516764">
    <property type="component" value="Chromosome"/>
</dbReference>
<keyword evidence="2" id="KW-1185">Reference proteome</keyword>
<dbReference type="PROSITE" id="PS51257">
    <property type="entry name" value="PROKAR_LIPOPROTEIN"/>
    <property type="match status" value="1"/>
</dbReference>
<dbReference type="RefSeq" id="WP_088352702.1">
    <property type="nucleotide sequence ID" value="NZ_CP061813.1"/>
</dbReference>
<dbReference type="KEGG" id="phal:H9I45_11655"/>
<evidence type="ECO:0000313" key="2">
    <source>
        <dbReference type="Proteomes" id="UP000516764"/>
    </source>
</evidence>
<name>A0A7L8ADA7_9FLAO</name>
<dbReference type="AlphaFoldDB" id="A0A7L8ADA7"/>
<proteinExistence type="predicted"/>